<dbReference type="Proteomes" id="UP000317238">
    <property type="component" value="Unassembled WGS sequence"/>
</dbReference>
<keyword evidence="3" id="KW-1185">Reference proteome</keyword>
<dbReference type="EMBL" id="SJPL01000001">
    <property type="protein sequence ID" value="TWT67815.1"/>
    <property type="molecule type" value="Genomic_DNA"/>
</dbReference>
<protein>
    <submittedName>
        <fullName evidence="2">Uncharacterized protein</fullName>
    </submittedName>
</protein>
<evidence type="ECO:0000313" key="3">
    <source>
        <dbReference type="Proteomes" id="UP000317238"/>
    </source>
</evidence>
<accession>A0A5C5Y0N4</accession>
<gene>
    <name evidence="2" type="ORF">Pan14r_00520</name>
</gene>
<comment type="caution">
    <text evidence="2">The sequence shown here is derived from an EMBL/GenBank/DDBJ whole genome shotgun (WGS) entry which is preliminary data.</text>
</comment>
<sequence length="70" mass="7405">MNRPKGGQALGKLVEYNAPGPIRQLCDRIVAADQARAGPLVPGQPIRGYLAAENPDPKPSVHPRPANPTT</sequence>
<reference evidence="2 3" key="1">
    <citation type="submission" date="2019-02" db="EMBL/GenBank/DDBJ databases">
        <title>Deep-cultivation of Planctomycetes and their phenomic and genomic characterization uncovers novel biology.</title>
        <authorList>
            <person name="Wiegand S."/>
            <person name="Jogler M."/>
            <person name="Boedeker C."/>
            <person name="Pinto D."/>
            <person name="Vollmers J."/>
            <person name="Rivas-Marin E."/>
            <person name="Kohn T."/>
            <person name="Peeters S.H."/>
            <person name="Heuer A."/>
            <person name="Rast P."/>
            <person name="Oberbeckmann S."/>
            <person name="Bunk B."/>
            <person name="Jeske O."/>
            <person name="Meyerdierks A."/>
            <person name="Storesund J.E."/>
            <person name="Kallscheuer N."/>
            <person name="Luecker S."/>
            <person name="Lage O.M."/>
            <person name="Pohl T."/>
            <person name="Merkel B.J."/>
            <person name="Hornburger P."/>
            <person name="Mueller R.-W."/>
            <person name="Bruemmer F."/>
            <person name="Labrenz M."/>
            <person name="Spormann A.M."/>
            <person name="Op Den Camp H."/>
            <person name="Overmann J."/>
            <person name="Amann R."/>
            <person name="Jetten M.S.M."/>
            <person name="Mascher T."/>
            <person name="Medema M.H."/>
            <person name="Devos D.P."/>
            <person name="Kaster A.-K."/>
            <person name="Ovreas L."/>
            <person name="Rohde M."/>
            <person name="Galperin M.Y."/>
            <person name="Jogler C."/>
        </authorList>
    </citation>
    <scope>NUCLEOTIDE SEQUENCE [LARGE SCALE GENOMIC DNA]</scope>
    <source>
        <strain evidence="2 3">Pan14r</strain>
    </source>
</reference>
<feature type="region of interest" description="Disordered" evidence="1">
    <location>
        <begin position="38"/>
        <end position="70"/>
    </location>
</feature>
<evidence type="ECO:0000256" key="1">
    <source>
        <dbReference type="SAM" id="MobiDB-lite"/>
    </source>
</evidence>
<name>A0A5C5Y0N4_9PLAN</name>
<dbReference type="AlphaFoldDB" id="A0A5C5Y0N4"/>
<proteinExistence type="predicted"/>
<dbReference type="RefSeq" id="WP_197203180.1">
    <property type="nucleotide sequence ID" value="NZ_SJPL01000001.1"/>
</dbReference>
<feature type="compositionally biased region" description="Pro residues" evidence="1">
    <location>
        <begin position="57"/>
        <end position="70"/>
    </location>
</feature>
<evidence type="ECO:0000313" key="2">
    <source>
        <dbReference type="EMBL" id="TWT67815.1"/>
    </source>
</evidence>
<organism evidence="2 3">
    <name type="scientific">Crateriforma conspicua</name>
    <dbReference type="NCBI Taxonomy" id="2527996"/>
    <lineage>
        <taxon>Bacteria</taxon>
        <taxon>Pseudomonadati</taxon>
        <taxon>Planctomycetota</taxon>
        <taxon>Planctomycetia</taxon>
        <taxon>Planctomycetales</taxon>
        <taxon>Planctomycetaceae</taxon>
        <taxon>Crateriforma</taxon>
    </lineage>
</organism>